<dbReference type="SMART" id="SM00487">
    <property type="entry name" value="DEXDc"/>
    <property type="match status" value="1"/>
</dbReference>
<dbReference type="EMBL" id="ASGP02000005">
    <property type="protein sequence ID" value="KAH9505823.1"/>
    <property type="molecule type" value="Genomic_DNA"/>
</dbReference>
<dbReference type="EC" id="3.6.4.13" evidence="3"/>
<dbReference type="Proteomes" id="UP000790347">
    <property type="component" value="Unassembled WGS sequence"/>
</dbReference>
<dbReference type="InterPro" id="IPR011545">
    <property type="entry name" value="DEAD/DEAH_box_helicase_dom"/>
</dbReference>
<dbReference type="AlphaFoldDB" id="A0A922KZ68"/>
<dbReference type="GO" id="GO:0003723">
    <property type="term" value="F:RNA binding"/>
    <property type="evidence" value="ECO:0007669"/>
    <property type="project" value="UniProtKB-KW"/>
</dbReference>
<accession>A0A922KZ68</accession>
<evidence type="ECO:0000313" key="17">
    <source>
        <dbReference type="EMBL" id="KAH9505823.1"/>
    </source>
</evidence>
<dbReference type="GO" id="GO:0003724">
    <property type="term" value="F:RNA helicase activity"/>
    <property type="evidence" value="ECO:0007669"/>
    <property type="project" value="UniProtKB-EC"/>
</dbReference>
<comment type="caution">
    <text evidence="17">The sequence shown here is derived from an EMBL/GenBank/DDBJ whole genome shotgun (WGS) entry which is preliminary data.</text>
</comment>
<reference evidence="17" key="1">
    <citation type="submission" date="2013-05" db="EMBL/GenBank/DDBJ databases">
        <authorList>
            <person name="Yim A.K.Y."/>
            <person name="Chan T.F."/>
            <person name="Ji K.M."/>
            <person name="Liu X.Y."/>
            <person name="Zhou J.W."/>
            <person name="Li R.Q."/>
            <person name="Yang K.Y."/>
            <person name="Li J."/>
            <person name="Li M."/>
            <person name="Law P.T.W."/>
            <person name="Wu Y.L."/>
            <person name="Cai Z.L."/>
            <person name="Qin H."/>
            <person name="Bao Y."/>
            <person name="Leung R.K.K."/>
            <person name="Ng P.K.S."/>
            <person name="Zou J."/>
            <person name="Zhong X.J."/>
            <person name="Ran P.X."/>
            <person name="Zhong N.S."/>
            <person name="Liu Z.G."/>
            <person name="Tsui S.K.W."/>
        </authorList>
    </citation>
    <scope>NUCLEOTIDE SEQUENCE</scope>
    <source>
        <strain evidence="17">Derf</strain>
        <tissue evidence="17">Whole organism</tissue>
    </source>
</reference>
<dbReference type="GO" id="GO:0005634">
    <property type="term" value="C:nucleus"/>
    <property type="evidence" value="ECO:0007669"/>
    <property type="project" value="UniProtKB-SubCell"/>
</dbReference>
<sequence length="471" mass="53291">MASGDSDIPEKLDNLNIENNGSIGNASQNGDENVSAAEFSMMRKALRSKLIHTTNQVDVFQKDPNNPLYSAKSFEALNIPEELLRGIYDMGFSKPSRIQETALPLLLDSHRTNLIAQSQSGTGKTAAFILASLFRVNIEQQEPQVIILSPTYELALQTGEVAKQMAKYKPEITIRYVIRGETLPRNTKVTEHILIGTPGKMIDWALKYNFFNIKKISVFVLDEADVMIDTQGLRAQSIRLKQYLPKTCQMMLFSATYTDEIMDFARQIIPDPVVILKLRIEEQSLDNINQYYIVVRNEQEKYEALTNIFGTVAIGQAFIFCETKISASNLVQQLRKDGHSVGLISGDLTVEQRNEALRRFRDGLERVIVATNVMARGIDVEQVTIVINYDLPTNPETRNIDFETYLHRIGRTGRFGKEGLAINFVDGDRTMRMIQQLEEHFKKPIKKLDATDVDEIEKIGNDISKTTFSNI</sequence>
<feature type="compositionally biased region" description="Polar residues" evidence="13">
    <location>
        <begin position="16"/>
        <end position="30"/>
    </location>
</feature>
<evidence type="ECO:0000256" key="5">
    <source>
        <dbReference type="ARBA" id="ARBA00022741"/>
    </source>
</evidence>
<dbReference type="InterPro" id="IPR014014">
    <property type="entry name" value="RNA_helicase_DEAD_Q_motif"/>
</dbReference>
<keyword evidence="5" id="KW-0547">Nucleotide-binding</keyword>
<evidence type="ECO:0000256" key="8">
    <source>
        <dbReference type="ARBA" id="ARBA00022840"/>
    </source>
</evidence>
<dbReference type="PROSITE" id="PS51192">
    <property type="entry name" value="HELICASE_ATP_BIND_1"/>
    <property type="match status" value="1"/>
</dbReference>
<keyword evidence="4" id="KW-0963">Cytoplasm</keyword>
<reference evidence="17" key="2">
    <citation type="journal article" date="2022" name="Res Sq">
        <title>Comparative Genomics Reveals Insights into the Divergent Evolution of Astigmatic Mites and Household Pest Adaptations.</title>
        <authorList>
            <person name="Xiong Q."/>
            <person name="Wan A.T.-Y."/>
            <person name="Liu X.-Y."/>
            <person name="Fung C.S.-H."/>
            <person name="Xiao X."/>
            <person name="Malainual N."/>
            <person name="Hou J."/>
            <person name="Wang L."/>
            <person name="Wang M."/>
            <person name="Yang K."/>
            <person name="Cui Y."/>
            <person name="Leung E."/>
            <person name="Nong W."/>
            <person name="Shin S.-K."/>
            <person name="Au S."/>
            <person name="Jeong K.Y."/>
            <person name="Chew F.T."/>
            <person name="Hui J."/>
            <person name="Leung T.F."/>
            <person name="Tungtrongchitr A."/>
            <person name="Zhong N."/>
            <person name="Liu Z."/>
            <person name="Tsui S."/>
        </authorList>
    </citation>
    <scope>NUCLEOTIDE SEQUENCE</scope>
    <source>
        <strain evidence="17">Derf</strain>
        <tissue evidence="17">Whole organism</tissue>
    </source>
</reference>
<dbReference type="GO" id="GO:0016787">
    <property type="term" value="F:hydrolase activity"/>
    <property type="evidence" value="ECO:0007669"/>
    <property type="project" value="UniProtKB-KW"/>
</dbReference>
<gene>
    <name evidence="17" type="primary">DDX25</name>
    <name evidence="17" type="ORF">DERF_010595</name>
</gene>
<dbReference type="SMART" id="SM00490">
    <property type="entry name" value="HELICc"/>
    <property type="match status" value="1"/>
</dbReference>
<dbReference type="FunFam" id="3.40.50.300:FF:000318">
    <property type="entry name" value="ATP-dependent RNA helicase DDX19B"/>
    <property type="match status" value="1"/>
</dbReference>
<keyword evidence="6" id="KW-0378">Hydrolase</keyword>
<dbReference type="CDD" id="cd18787">
    <property type="entry name" value="SF2_C_DEAD"/>
    <property type="match status" value="1"/>
</dbReference>
<feature type="domain" description="Helicase C-terminal" evidence="15">
    <location>
        <begin position="287"/>
        <end position="456"/>
    </location>
</feature>
<feature type="domain" description="Helicase ATP-binding" evidence="14">
    <location>
        <begin position="105"/>
        <end position="275"/>
    </location>
</feature>
<dbReference type="Pfam" id="PF00271">
    <property type="entry name" value="Helicase_C"/>
    <property type="match status" value="1"/>
</dbReference>
<evidence type="ECO:0000256" key="6">
    <source>
        <dbReference type="ARBA" id="ARBA00022801"/>
    </source>
</evidence>
<feature type="region of interest" description="Disordered" evidence="13">
    <location>
        <begin position="1"/>
        <end position="30"/>
    </location>
</feature>
<dbReference type="Gene3D" id="3.40.50.300">
    <property type="entry name" value="P-loop containing nucleotide triphosphate hydrolases"/>
    <property type="match status" value="2"/>
</dbReference>
<dbReference type="Pfam" id="PF00270">
    <property type="entry name" value="DEAD"/>
    <property type="match status" value="1"/>
</dbReference>
<protein>
    <recommendedName>
        <fullName evidence="3">RNA helicase</fullName>
        <ecNumber evidence="3">3.6.4.13</ecNumber>
    </recommendedName>
</protein>
<evidence type="ECO:0000256" key="12">
    <source>
        <dbReference type="PROSITE-ProRule" id="PRU00552"/>
    </source>
</evidence>
<dbReference type="GO" id="GO:0005737">
    <property type="term" value="C:cytoplasm"/>
    <property type="evidence" value="ECO:0007669"/>
    <property type="project" value="UniProtKB-SubCell"/>
</dbReference>
<evidence type="ECO:0000259" key="15">
    <source>
        <dbReference type="PROSITE" id="PS51194"/>
    </source>
</evidence>
<name>A0A922KZ68_DERFA</name>
<evidence type="ECO:0000256" key="7">
    <source>
        <dbReference type="ARBA" id="ARBA00022806"/>
    </source>
</evidence>
<evidence type="ECO:0000256" key="1">
    <source>
        <dbReference type="ARBA" id="ARBA00004123"/>
    </source>
</evidence>
<comment type="subcellular location">
    <subcellularLocation>
        <location evidence="2">Cytoplasm</location>
    </subcellularLocation>
    <subcellularLocation>
        <location evidence="1">Nucleus</location>
    </subcellularLocation>
</comment>
<organism evidence="17 18">
    <name type="scientific">Dermatophagoides farinae</name>
    <name type="common">American house dust mite</name>
    <dbReference type="NCBI Taxonomy" id="6954"/>
    <lineage>
        <taxon>Eukaryota</taxon>
        <taxon>Metazoa</taxon>
        <taxon>Ecdysozoa</taxon>
        <taxon>Arthropoda</taxon>
        <taxon>Chelicerata</taxon>
        <taxon>Arachnida</taxon>
        <taxon>Acari</taxon>
        <taxon>Acariformes</taxon>
        <taxon>Sarcoptiformes</taxon>
        <taxon>Astigmata</taxon>
        <taxon>Psoroptidia</taxon>
        <taxon>Analgoidea</taxon>
        <taxon>Pyroglyphidae</taxon>
        <taxon>Dermatophagoidinae</taxon>
        <taxon>Dermatophagoides</taxon>
    </lineage>
</organism>
<evidence type="ECO:0000259" key="16">
    <source>
        <dbReference type="PROSITE" id="PS51195"/>
    </source>
</evidence>
<evidence type="ECO:0000259" key="14">
    <source>
        <dbReference type="PROSITE" id="PS51192"/>
    </source>
</evidence>
<dbReference type="InterPro" id="IPR014001">
    <property type="entry name" value="Helicase_ATP-bd"/>
</dbReference>
<evidence type="ECO:0000256" key="3">
    <source>
        <dbReference type="ARBA" id="ARBA00012552"/>
    </source>
</evidence>
<dbReference type="GO" id="GO:0005524">
    <property type="term" value="F:ATP binding"/>
    <property type="evidence" value="ECO:0007669"/>
    <property type="project" value="UniProtKB-KW"/>
</dbReference>
<evidence type="ECO:0000256" key="4">
    <source>
        <dbReference type="ARBA" id="ARBA00022490"/>
    </source>
</evidence>
<keyword evidence="9" id="KW-0694">RNA-binding</keyword>
<feature type="domain" description="DEAD-box RNA helicase Q" evidence="16">
    <location>
        <begin position="72"/>
        <end position="100"/>
    </location>
</feature>
<evidence type="ECO:0000256" key="11">
    <source>
        <dbReference type="ARBA" id="ARBA00047984"/>
    </source>
</evidence>
<evidence type="ECO:0000256" key="2">
    <source>
        <dbReference type="ARBA" id="ARBA00004496"/>
    </source>
</evidence>
<dbReference type="FunFam" id="3.40.50.300:FF:000849">
    <property type="entry name" value="ATP-dependent RNA helicase DBP5"/>
    <property type="match status" value="1"/>
</dbReference>
<keyword evidence="10" id="KW-0539">Nucleus</keyword>
<keyword evidence="8" id="KW-0067">ATP-binding</keyword>
<evidence type="ECO:0000256" key="13">
    <source>
        <dbReference type="SAM" id="MobiDB-lite"/>
    </source>
</evidence>
<dbReference type="SUPFAM" id="SSF52540">
    <property type="entry name" value="P-loop containing nucleoside triphosphate hydrolases"/>
    <property type="match status" value="1"/>
</dbReference>
<dbReference type="InterPro" id="IPR027417">
    <property type="entry name" value="P-loop_NTPase"/>
</dbReference>
<dbReference type="CDD" id="cd17963">
    <property type="entry name" value="DEADc_DDX19_DDX25"/>
    <property type="match status" value="1"/>
</dbReference>
<dbReference type="PROSITE" id="PS51194">
    <property type="entry name" value="HELICASE_CTER"/>
    <property type="match status" value="1"/>
</dbReference>
<dbReference type="PANTHER" id="PTHR47958">
    <property type="entry name" value="ATP-DEPENDENT RNA HELICASE DBP3"/>
    <property type="match status" value="1"/>
</dbReference>
<evidence type="ECO:0000256" key="9">
    <source>
        <dbReference type="ARBA" id="ARBA00022884"/>
    </source>
</evidence>
<comment type="catalytic activity">
    <reaction evidence="11">
        <text>ATP + H2O = ADP + phosphate + H(+)</text>
        <dbReference type="Rhea" id="RHEA:13065"/>
        <dbReference type="ChEBI" id="CHEBI:15377"/>
        <dbReference type="ChEBI" id="CHEBI:15378"/>
        <dbReference type="ChEBI" id="CHEBI:30616"/>
        <dbReference type="ChEBI" id="CHEBI:43474"/>
        <dbReference type="ChEBI" id="CHEBI:456216"/>
        <dbReference type="EC" id="3.6.4.13"/>
    </reaction>
</comment>
<keyword evidence="7 17" id="KW-0347">Helicase</keyword>
<evidence type="ECO:0000313" key="18">
    <source>
        <dbReference type="Proteomes" id="UP000790347"/>
    </source>
</evidence>
<feature type="short sequence motif" description="Q motif" evidence="12">
    <location>
        <begin position="72"/>
        <end position="100"/>
    </location>
</feature>
<dbReference type="InterPro" id="IPR001650">
    <property type="entry name" value="Helicase_C-like"/>
</dbReference>
<evidence type="ECO:0000256" key="10">
    <source>
        <dbReference type="ARBA" id="ARBA00023242"/>
    </source>
</evidence>
<keyword evidence="18" id="KW-1185">Reference proteome</keyword>
<proteinExistence type="predicted"/>
<dbReference type="PROSITE" id="PS51195">
    <property type="entry name" value="Q_MOTIF"/>
    <property type="match status" value="1"/>
</dbReference>